<evidence type="ECO:0000256" key="2">
    <source>
        <dbReference type="ARBA" id="ARBA00007276"/>
    </source>
</evidence>
<protein>
    <recommendedName>
        <fullName evidence="3 8">DNA replication regulator SLD2</fullName>
    </recommendedName>
</protein>
<keyword evidence="4 8" id="KW-0235">DNA replication</keyword>
<feature type="region of interest" description="Disordered" evidence="9">
    <location>
        <begin position="24"/>
        <end position="112"/>
    </location>
</feature>
<comment type="similarity">
    <text evidence="2 8">Belongs to the SLD2 family.</text>
</comment>
<evidence type="ECO:0000256" key="4">
    <source>
        <dbReference type="ARBA" id="ARBA00022705"/>
    </source>
</evidence>
<evidence type="ECO:0000313" key="10">
    <source>
        <dbReference type="EMBL" id="KAI6780742.1"/>
    </source>
</evidence>
<dbReference type="GO" id="GO:0003697">
    <property type="term" value="F:single-stranded DNA binding"/>
    <property type="evidence" value="ECO:0007669"/>
    <property type="project" value="TreeGrafter"/>
</dbReference>
<dbReference type="Proteomes" id="UP001055219">
    <property type="component" value="Unassembled WGS sequence"/>
</dbReference>
<feature type="compositionally biased region" description="Basic and acidic residues" evidence="9">
    <location>
        <begin position="247"/>
        <end position="256"/>
    </location>
</feature>
<dbReference type="InterPro" id="IPR021110">
    <property type="entry name" value="DNA_rep_checkpnt_protein"/>
</dbReference>
<comment type="function">
    <text evidence="7 8">Has a role in the initiation of DNA replication. Required at S-phase checkpoint.</text>
</comment>
<comment type="subcellular location">
    <subcellularLocation>
        <location evidence="1 8">Nucleus</location>
    </subcellularLocation>
</comment>
<sequence>MDEETRTEYDVKAKNVRLDLKTWETQWLEKHGKKPGREDIKSNPEISPTPQRDGKVLGLFDLLGDEAQTPSRDKVHSTPSKNKIYATPSKKTSSLDLAVTPRMGRTPMSDSKRKYLNTFVSPVKPGDDTQMTAATPSKLHFDTPQFLRRHTLSTVDENGEFDKVAPLRLPRKQFGRGLSEIVASLRKVEEDKADEDLEALRDMEAEDSGQPRPVAKPEPAPENILVGDSQAHNLPLGGFDDVDVSESDGHEGKDRQGQPMRIFKKKGQKRTTRKVNIKPTWNKRPTAPVTTVGVDEDDEEVVPNTQLNEGDEDFGDIVSSASESESEKRKKKTKKKVEKKEGTVKKAARKVNELAHANFQRLKLKNSGAKGGPGQNSRFRRRR</sequence>
<dbReference type="RefSeq" id="XP_051361598.1">
    <property type="nucleotide sequence ID" value="XM_051507099.1"/>
</dbReference>
<evidence type="ECO:0000256" key="9">
    <source>
        <dbReference type="SAM" id="MobiDB-lite"/>
    </source>
</evidence>
<dbReference type="GO" id="GO:1902977">
    <property type="term" value="P:mitotic DNA replication preinitiation complex assembly"/>
    <property type="evidence" value="ECO:0007669"/>
    <property type="project" value="TreeGrafter"/>
</dbReference>
<gene>
    <name evidence="10" type="ORF">J7T54_001050</name>
</gene>
<dbReference type="AlphaFoldDB" id="A0A9Q0BCW3"/>
<dbReference type="Pfam" id="PF11719">
    <property type="entry name" value="Drc1-Sld2"/>
    <property type="match status" value="2"/>
</dbReference>
<reference evidence="10" key="1">
    <citation type="journal article" date="2021" name="J Fungi (Basel)">
        <title>Genomic and Metabolomic Analyses of the Marine Fungus Emericellopsis cladophorae: Insights into Saltwater Adaptability Mechanisms and Its Biosynthetic Potential.</title>
        <authorList>
            <person name="Goncalves M.F.M."/>
            <person name="Hilario S."/>
            <person name="Van de Peer Y."/>
            <person name="Esteves A.C."/>
            <person name="Alves A."/>
        </authorList>
    </citation>
    <scope>NUCLEOTIDE SEQUENCE</scope>
    <source>
        <strain evidence="10">MUM 19.33</strain>
    </source>
</reference>
<dbReference type="GO" id="GO:0031261">
    <property type="term" value="C:DNA replication preinitiation complex"/>
    <property type="evidence" value="ECO:0007669"/>
    <property type="project" value="TreeGrafter"/>
</dbReference>
<dbReference type="GO" id="GO:0000727">
    <property type="term" value="P:double-strand break repair via break-induced replication"/>
    <property type="evidence" value="ECO:0007669"/>
    <property type="project" value="TreeGrafter"/>
</dbReference>
<evidence type="ECO:0000256" key="6">
    <source>
        <dbReference type="ARBA" id="ARBA00023306"/>
    </source>
</evidence>
<keyword evidence="6 8" id="KW-0131">Cell cycle</keyword>
<proteinExistence type="inferred from homology"/>
<dbReference type="PANTHER" id="PTHR28124:SF1">
    <property type="entry name" value="DNA REPLICATION REGULATOR SLD2"/>
    <property type="match status" value="1"/>
</dbReference>
<evidence type="ECO:0000256" key="7">
    <source>
        <dbReference type="ARBA" id="ARBA00025253"/>
    </source>
</evidence>
<accession>A0A9Q0BCW3</accession>
<organism evidence="10 11">
    <name type="scientific">Emericellopsis cladophorae</name>
    <dbReference type="NCBI Taxonomy" id="2686198"/>
    <lineage>
        <taxon>Eukaryota</taxon>
        <taxon>Fungi</taxon>
        <taxon>Dikarya</taxon>
        <taxon>Ascomycota</taxon>
        <taxon>Pezizomycotina</taxon>
        <taxon>Sordariomycetes</taxon>
        <taxon>Hypocreomycetidae</taxon>
        <taxon>Hypocreales</taxon>
        <taxon>Bionectriaceae</taxon>
        <taxon>Emericellopsis</taxon>
    </lineage>
</organism>
<evidence type="ECO:0000313" key="11">
    <source>
        <dbReference type="Proteomes" id="UP001055219"/>
    </source>
</evidence>
<dbReference type="EMBL" id="JAGIXG020000028">
    <property type="protein sequence ID" value="KAI6780742.1"/>
    <property type="molecule type" value="Genomic_DNA"/>
</dbReference>
<dbReference type="InterPro" id="IPR040203">
    <property type="entry name" value="Sld2"/>
</dbReference>
<feature type="compositionally biased region" description="Basic and acidic residues" evidence="9">
    <location>
        <begin position="24"/>
        <end position="42"/>
    </location>
</feature>
<keyword evidence="11" id="KW-1185">Reference proteome</keyword>
<reference evidence="10" key="2">
    <citation type="submission" date="2022-07" db="EMBL/GenBank/DDBJ databases">
        <authorList>
            <person name="Goncalves M.F.M."/>
            <person name="Hilario S."/>
            <person name="Van De Peer Y."/>
            <person name="Esteves A.C."/>
            <person name="Alves A."/>
        </authorList>
    </citation>
    <scope>NUCLEOTIDE SEQUENCE</scope>
    <source>
        <strain evidence="10">MUM 19.33</strain>
    </source>
</reference>
<dbReference type="GO" id="GO:0006270">
    <property type="term" value="P:DNA replication initiation"/>
    <property type="evidence" value="ECO:0007669"/>
    <property type="project" value="UniProtKB-UniRule"/>
</dbReference>
<evidence type="ECO:0000256" key="1">
    <source>
        <dbReference type="ARBA" id="ARBA00004123"/>
    </source>
</evidence>
<evidence type="ECO:0000256" key="5">
    <source>
        <dbReference type="ARBA" id="ARBA00023242"/>
    </source>
</evidence>
<dbReference type="GeneID" id="75827569"/>
<dbReference type="GO" id="GO:0003688">
    <property type="term" value="F:DNA replication origin binding"/>
    <property type="evidence" value="ECO:0007669"/>
    <property type="project" value="TreeGrafter"/>
</dbReference>
<keyword evidence="5 8" id="KW-0539">Nucleus</keyword>
<name>A0A9Q0BCW3_9HYPO</name>
<evidence type="ECO:0000256" key="8">
    <source>
        <dbReference type="RuleBase" id="RU367067"/>
    </source>
</evidence>
<feature type="compositionally biased region" description="Basic residues" evidence="9">
    <location>
        <begin position="262"/>
        <end position="276"/>
    </location>
</feature>
<dbReference type="Gene3D" id="1.10.10.1460">
    <property type="match status" value="1"/>
</dbReference>
<dbReference type="OrthoDB" id="8775810at2759"/>
<comment type="caution">
    <text evidence="10">The sequence shown here is derived from an EMBL/GenBank/DDBJ whole genome shotgun (WGS) entry which is preliminary data.</text>
</comment>
<dbReference type="PANTHER" id="PTHR28124">
    <property type="entry name" value="DNA REPLICATION REGULATOR SLD2"/>
    <property type="match status" value="1"/>
</dbReference>
<evidence type="ECO:0000256" key="3">
    <source>
        <dbReference type="ARBA" id="ARBA00018363"/>
    </source>
</evidence>
<feature type="region of interest" description="Disordered" evidence="9">
    <location>
        <begin position="186"/>
        <end position="383"/>
    </location>
</feature>